<keyword evidence="1" id="KW-0479">Metal-binding</keyword>
<evidence type="ECO:0000256" key="2">
    <source>
        <dbReference type="ARBA" id="ARBA00022801"/>
    </source>
</evidence>
<evidence type="ECO:0000313" key="6">
    <source>
        <dbReference type="Proteomes" id="UP001307889"/>
    </source>
</evidence>
<dbReference type="InterPro" id="IPR002073">
    <property type="entry name" value="PDEase_catalytic_dom"/>
</dbReference>
<feature type="compositionally biased region" description="Polar residues" evidence="3">
    <location>
        <begin position="717"/>
        <end position="734"/>
    </location>
</feature>
<organism evidence="5 6">
    <name type="scientific">Nesidiocoris tenuis</name>
    <dbReference type="NCBI Taxonomy" id="355587"/>
    <lineage>
        <taxon>Eukaryota</taxon>
        <taxon>Metazoa</taxon>
        <taxon>Ecdysozoa</taxon>
        <taxon>Arthropoda</taxon>
        <taxon>Hexapoda</taxon>
        <taxon>Insecta</taxon>
        <taxon>Pterygota</taxon>
        <taxon>Neoptera</taxon>
        <taxon>Paraneoptera</taxon>
        <taxon>Hemiptera</taxon>
        <taxon>Heteroptera</taxon>
        <taxon>Panheteroptera</taxon>
        <taxon>Cimicomorpha</taxon>
        <taxon>Miridae</taxon>
        <taxon>Dicyphina</taxon>
        <taxon>Nesidiocoris</taxon>
    </lineage>
</organism>
<sequence length="734" mass="82437">MNENDEQLSRRNVESAGLGVSDVAKLFNLIQALQSRSSSEMQIHINNYLADVTSAGLAFLLCPMKLTSELCVSAIGSSILDPSVYTTTETWPVLGETTDPTTGQTKIFKSSCMHDKLLHIVVTKLFERVGKPFKNFAIVTHHLANVSFYVCLINVETRKLVTDASLVNECGRYCLPLLRNTLYGEEMSDHHRILKEILNAFESSANSFVDDCEVLVEATKKTMEKILSSETSAIFLKEDKNFVTKSHNFGRPLDLNNQLQLQDLKIPIGVGLTGIVGDSGKTIITNNPEKEIVYCNVPSTASRFRNTLGFPFVFKNKVFGVGEVYNRLTGVYTESDKIYARVIGSVFGPLLMQGLKLKRDSDGMTRRDLVTALLSTHKEFDDEEVTRVMESYGKCSLDQFTDMDFQPSTIPENESIAYIIAGLDQLGIVKSLNIHVKCLIRFLIHLRQGQTAFPFRNWFHSFCSFQFLFSLMKNNDFRKLGISDSEAAAMMLATLCNNCDYRGLTHRFQPEGGVVLAGAYSSPGRRQELSAIRQSLTLISDPRNDFLCNMTNDDRHQMLQLIDTMVLNIDIANFMTNLKEYDTILIDETEIAKLDQKSLPDGKDRKSTLVKLIMICAKISDHARAWAHALEIGDRLDKEFRQAESFPGLKSLIVVPNFKNPSTRMTLQSHLITSVCIPAFRILQRFIPSADEYISNLEVNAKKMNAQAKQLKKQENQDQYGDTDSASSIDVSDK</sequence>
<keyword evidence="2" id="KW-0378">Hydrolase</keyword>
<proteinExistence type="predicted"/>
<evidence type="ECO:0000259" key="4">
    <source>
        <dbReference type="PROSITE" id="PS51845"/>
    </source>
</evidence>
<name>A0ABN7A6J1_9HEMI</name>
<evidence type="ECO:0000256" key="1">
    <source>
        <dbReference type="ARBA" id="ARBA00022723"/>
    </source>
</evidence>
<feature type="region of interest" description="Disordered" evidence="3">
    <location>
        <begin position="705"/>
        <end position="734"/>
    </location>
</feature>
<protein>
    <submittedName>
        <fullName evidence="5">Phosphodiesterase</fullName>
    </submittedName>
</protein>
<evidence type="ECO:0000313" key="5">
    <source>
        <dbReference type="EMBL" id="BES87821.1"/>
    </source>
</evidence>
<keyword evidence="6" id="KW-1185">Reference proteome</keyword>
<accession>A0ABN7A6J1</accession>
<dbReference type="Gene3D" id="3.30.450.40">
    <property type="match status" value="1"/>
</dbReference>
<dbReference type="SUPFAM" id="SSF55781">
    <property type="entry name" value="GAF domain-like"/>
    <property type="match status" value="1"/>
</dbReference>
<feature type="domain" description="PDEase" evidence="4">
    <location>
        <begin position="365"/>
        <end position="711"/>
    </location>
</feature>
<evidence type="ECO:0000256" key="3">
    <source>
        <dbReference type="SAM" id="MobiDB-lite"/>
    </source>
</evidence>
<gene>
    <name evidence="5" type="ORF">NTJ_00626</name>
</gene>
<reference evidence="5 6" key="1">
    <citation type="submission" date="2023-09" db="EMBL/GenBank/DDBJ databases">
        <title>Nesidiocoris tenuis whole genome shotgun sequence.</title>
        <authorList>
            <person name="Shibata T."/>
            <person name="Shimoda M."/>
            <person name="Kobayashi T."/>
            <person name="Uehara T."/>
        </authorList>
    </citation>
    <scope>NUCLEOTIDE SEQUENCE [LARGE SCALE GENOMIC DNA]</scope>
    <source>
        <strain evidence="5 6">Japan</strain>
    </source>
</reference>
<dbReference type="PROSITE" id="PS51845">
    <property type="entry name" value="PDEASE_I_2"/>
    <property type="match status" value="1"/>
</dbReference>
<dbReference type="InterPro" id="IPR029016">
    <property type="entry name" value="GAF-like_dom_sf"/>
</dbReference>
<dbReference type="Gene3D" id="1.10.1300.10">
    <property type="entry name" value="3'5'-cyclic nucleotide phosphodiesterase, catalytic domain"/>
    <property type="match status" value="1"/>
</dbReference>
<dbReference type="Pfam" id="PF00233">
    <property type="entry name" value="PDEase_I"/>
    <property type="match status" value="1"/>
</dbReference>
<dbReference type="Proteomes" id="UP001307889">
    <property type="component" value="Chromosome 1"/>
</dbReference>
<dbReference type="PANTHER" id="PTHR11347">
    <property type="entry name" value="CYCLIC NUCLEOTIDE PHOSPHODIESTERASE"/>
    <property type="match status" value="1"/>
</dbReference>
<dbReference type="SUPFAM" id="SSF109604">
    <property type="entry name" value="HD-domain/PDEase-like"/>
    <property type="match status" value="1"/>
</dbReference>
<dbReference type="EMBL" id="AP028909">
    <property type="protein sequence ID" value="BES87821.1"/>
    <property type="molecule type" value="Genomic_DNA"/>
</dbReference>
<dbReference type="InterPro" id="IPR036971">
    <property type="entry name" value="PDEase_catalytic_dom_sf"/>
</dbReference>